<evidence type="ECO:0000256" key="9">
    <source>
        <dbReference type="ARBA" id="ARBA00022989"/>
    </source>
</evidence>
<evidence type="ECO:0000259" key="15">
    <source>
        <dbReference type="PROSITE" id="PS50011"/>
    </source>
</evidence>
<dbReference type="PROSITE" id="PS50011">
    <property type="entry name" value="PROTEIN_KINASE_DOM"/>
    <property type="match status" value="1"/>
</dbReference>
<dbReference type="AlphaFoldDB" id="A0AAN9J6Q1"/>
<dbReference type="Pfam" id="PF08263">
    <property type="entry name" value="LRRNT_2"/>
    <property type="match status" value="1"/>
</dbReference>
<protein>
    <recommendedName>
        <fullName evidence="15">Protein kinase domain-containing protein</fullName>
    </recommendedName>
</protein>
<dbReference type="SUPFAM" id="SSF56112">
    <property type="entry name" value="Protein kinase-like (PK-like)"/>
    <property type="match status" value="1"/>
</dbReference>
<comment type="caution">
    <text evidence="16">The sequence shown here is derived from an EMBL/GenBank/DDBJ whole genome shotgun (WGS) entry which is preliminary data.</text>
</comment>
<evidence type="ECO:0000313" key="16">
    <source>
        <dbReference type="EMBL" id="KAK7293307.1"/>
    </source>
</evidence>
<evidence type="ECO:0000256" key="2">
    <source>
        <dbReference type="ARBA" id="ARBA00022553"/>
    </source>
</evidence>
<evidence type="ECO:0000256" key="6">
    <source>
        <dbReference type="ARBA" id="ARBA00022737"/>
    </source>
</evidence>
<dbReference type="InterPro" id="IPR032675">
    <property type="entry name" value="LRR_dom_sf"/>
</dbReference>
<dbReference type="InterPro" id="IPR003591">
    <property type="entry name" value="Leu-rich_rpt_typical-subtyp"/>
</dbReference>
<dbReference type="Pfam" id="PF23598">
    <property type="entry name" value="LRR_14"/>
    <property type="match status" value="1"/>
</dbReference>
<dbReference type="InterPro" id="IPR055414">
    <property type="entry name" value="LRR_R13L4/SHOC2-like"/>
</dbReference>
<dbReference type="SUPFAM" id="SSF52058">
    <property type="entry name" value="L domain-like"/>
    <property type="match status" value="1"/>
</dbReference>
<keyword evidence="4" id="KW-0812">Transmembrane</keyword>
<evidence type="ECO:0000256" key="10">
    <source>
        <dbReference type="ARBA" id="ARBA00023136"/>
    </source>
</evidence>
<dbReference type="GO" id="GO:0005524">
    <property type="term" value="F:ATP binding"/>
    <property type="evidence" value="ECO:0007669"/>
    <property type="project" value="UniProtKB-KW"/>
</dbReference>
<keyword evidence="6" id="KW-0677">Repeat</keyword>
<dbReference type="PANTHER" id="PTHR48007:SF83">
    <property type="entry name" value="PROTEIN KINASE DOMAIN-CONTAINING PROTEIN"/>
    <property type="match status" value="1"/>
</dbReference>
<dbReference type="FunFam" id="3.80.10.10:FF:000722">
    <property type="entry name" value="Leucine-rich repeat receptor-like protein kinase"/>
    <property type="match status" value="1"/>
</dbReference>
<dbReference type="InterPro" id="IPR000719">
    <property type="entry name" value="Prot_kinase_dom"/>
</dbReference>
<keyword evidence="8" id="KW-0067">ATP-binding</keyword>
<dbReference type="Gene3D" id="3.80.10.10">
    <property type="entry name" value="Ribonuclease Inhibitor"/>
    <property type="match status" value="2"/>
</dbReference>
<evidence type="ECO:0000256" key="8">
    <source>
        <dbReference type="ARBA" id="ARBA00022840"/>
    </source>
</evidence>
<dbReference type="Proteomes" id="UP001359559">
    <property type="component" value="Unassembled WGS sequence"/>
</dbReference>
<dbReference type="SMART" id="SM00369">
    <property type="entry name" value="LRR_TYP"/>
    <property type="match status" value="3"/>
</dbReference>
<dbReference type="Gene3D" id="1.10.510.10">
    <property type="entry name" value="Transferase(Phosphotransferase) domain 1"/>
    <property type="match status" value="1"/>
</dbReference>
<evidence type="ECO:0000256" key="11">
    <source>
        <dbReference type="ARBA" id="ARBA00023170"/>
    </source>
</evidence>
<dbReference type="InterPro" id="IPR011009">
    <property type="entry name" value="Kinase-like_dom_sf"/>
</dbReference>
<accession>A0AAN9J6Q1</accession>
<evidence type="ECO:0000256" key="7">
    <source>
        <dbReference type="ARBA" id="ARBA00022741"/>
    </source>
</evidence>
<keyword evidence="7" id="KW-0547">Nucleotide-binding</keyword>
<dbReference type="Gene3D" id="3.30.200.20">
    <property type="entry name" value="Phosphorylase Kinase, domain 1"/>
    <property type="match status" value="1"/>
</dbReference>
<dbReference type="PANTHER" id="PTHR48007">
    <property type="entry name" value="LEUCINE-RICH REPEAT RECEPTOR-LIKE PROTEIN KINASE PXC1"/>
    <property type="match status" value="1"/>
</dbReference>
<keyword evidence="12" id="KW-0325">Glycoprotein</keyword>
<name>A0AAN9J6Q1_CLITE</name>
<reference evidence="16 17" key="1">
    <citation type="submission" date="2024-01" db="EMBL/GenBank/DDBJ databases">
        <title>The genomes of 5 underutilized Papilionoideae crops provide insights into root nodulation and disease resistance.</title>
        <authorList>
            <person name="Yuan L."/>
        </authorList>
    </citation>
    <scope>NUCLEOTIDE SEQUENCE [LARGE SCALE GENOMIC DNA]</scope>
    <source>
        <strain evidence="16">LY-2023</strain>
        <tissue evidence="16">Leaf</tissue>
    </source>
</reference>
<evidence type="ECO:0000256" key="14">
    <source>
        <dbReference type="SAM" id="SignalP"/>
    </source>
</evidence>
<keyword evidence="5 14" id="KW-0732">Signal</keyword>
<keyword evidence="2" id="KW-0597">Phosphoprotein</keyword>
<dbReference type="InterPro" id="IPR046959">
    <property type="entry name" value="PRK1-6/SRF4-like"/>
</dbReference>
<dbReference type="GO" id="GO:0016020">
    <property type="term" value="C:membrane"/>
    <property type="evidence" value="ECO:0007669"/>
    <property type="project" value="UniProtKB-SubCell"/>
</dbReference>
<dbReference type="CDD" id="cd14066">
    <property type="entry name" value="STKc_IRAK"/>
    <property type="match status" value="1"/>
</dbReference>
<keyword evidence="9" id="KW-1133">Transmembrane helix</keyword>
<dbReference type="InterPro" id="IPR013210">
    <property type="entry name" value="LRR_N_plant-typ"/>
</dbReference>
<proteinExistence type="predicted"/>
<feature type="domain" description="Protein kinase" evidence="15">
    <location>
        <begin position="402"/>
        <end position="701"/>
    </location>
</feature>
<keyword evidence="10" id="KW-0472">Membrane</keyword>
<dbReference type="InterPro" id="IPR008266">
    <property type="entry name" value="Tyr_kinase_AS"/>
</dbReference>
<evidence type="ECO:0000256" key="3">
    <source>
        <dbReference type="ARBA" id="ARBA00022614"/>
    </source>
</evidence>
<dbReference type="FunFam" id="3.30.200.20:FF:000467">
    <property type="entry name" value="Leucine-rich repeat receptor-like protein kinase"/>
    <property type="match status" value="1"/>
</dbReference>
<dbReference type="Pfam" id="PF00560">
    <property type="entry name" value="LRR_1"/>
    <property type="match status" value="2"/>
</dbReference>
<evidence type="ECO:0000256" key="5">
    <source>
        <dbReference type="ARBA" id="ARBA00022729"/>
    </source>
</evidence>
<dbReference type="FunFam" id="3.80.10.10:FF:000101">
    <property type="entry name" value="LRR receptor-like serine/threonine-protein kinase ERECTA"/>
    <property type="match status" value="1"/>
</dbReference>
<keyword evidence="11" id="KW-0675">Receptor</keyword>
<evidence type="ECO:0000256" key="1">
    <source>
        <dbReference type="ARBA" id="ARBA00004479"/>
    </source>
</evidence>
<dbReference type="InterPro" id="IPR001611">
    <property type="entry name" value="Leu-rich_rpt"/>
</dbReference>
<evidence type="ECO:0000256" key="4">
    <source>
        <dbReference type="ARBA" id="ARBA00022692"/>
    </source>
</evidence>
<evidence type="ECO:0000256" key="13">
    <source>
        <dbReference type="SAM" id="MobiDB-lite"/>
    </source>
</evidence>
<gene>
    <name evidence="16" type="ORF">RJT34_16170</name>
</gene>
<feature type="region of interest" description="Disordered" evidence="13">
    <location>
        <begin position="292"/>
        <end position="314"/>
    </location>
</feature>
<evidence type="ECO:0000256" key="12">
    <source>
        <dbReference type="ARBA" id="ARBA00023180"/>
    </source>
</evidence>
<comment type="subcellular location">
    <subcellularLocation>
        <location evidence="1">Membrane</location>
        <topology evidence="1">Single-pass type I membrane protein</topology>
    </subcellularLocation>
</comment>
<dbReference type="Pfam" id="PF00069">
    <property type="entry name" value="Pkinase"/>
    <property type="match status" value="1"/>
</dbReference>
<evidence type="ECO:0000313" key="17">
    <source>
        <dbReference type="Proteomes" id="UP001359559"/>
    </source>
</evidence>
<dbReference type="GO" id="GO:0004672">
    <property type="term" value="F:protein kinase activity"/>
    <property type="evidence" value="ECO:0007669"/>
    <property type="project" value="InterPro"/>
</dbReference>
<keyword evidence="17" id="KW-1185">Reference proteome</keyword>
<sequence>MFPLVVLLFLVCNSHLVAPVSCVSVEGSVLLTLKKSIITDPEGCLSDWNASDDTPCSWNGITCKDQNVVSITIPKRKLYGSLPAALGSLSQLRHVNLRNNNLFGNLPDEIFQAQGLHSLVLYGNSFSGSVPNEIGRLRYLQTLDLSQNLFKGSLPATIVQCKRLRALVLSHNNFTGPLPDGFGGELSSLEKLDLSFNQFNGSIPRDMGNLSSLQGTVDLSHNHFSGSIPASLGNLPEKVYIDLTYNNLSGPIPQTGALMNRGPTAFIGNSGLCGPTLKNLCAPDTPGASSPSPFPFFPDNYPTQDTDGGSEKSKGLSKGAVVGVVVGDIIGICLLGLVFSYCYSRVCGFNQDQEENDKGGILRKECLCFRKDESEALSDHAEQYDLVPLDAQVAFDLDELLKASAFVLGKSGIGIVYKVVVEDGLTLAVRRMGEGGSQRFKEFQTEVEAIGKLRHPNVVTLRAYYWSVDEKLLIYDYIPNGSLATAIHGRAGLATFIPLSWSDRMKIIKGIAKGLVYLHEFSPKKYVHGDLTPTNILLGHSMEPHISDFGLGRLANIAGGFSSLQSNRVATEKSQERHKSLSTEVTASILGSGYQAPEILKVVKPSQKWDVYSYGVILLELITGRLPIVHVGNSEMDLVQWIQFCIDEKKPLSDVLDLHLEEDADKEEEIIAVLKIAIACVHSSPEKRPLMRHVLDALDRFPISSD</sequence>
<keyword evidence="3" id="KW-0433">Leucine-rich repeat</keyword>
<dbReference type="PROSITE" id="PS00109">
    <property type="entry name" value="PROTEIN_KINASE_TYR"/>
    <property type="match status" value="1"/>
</dbReference>
<organism evidence="16 17">
    <name type="scientific">Clitoria ternatea</name>
    <name type="common">Butterfly pea</name>
    <dbReference type="NCBI Taxonomy" id="43366"/>
    <lineage>
        <taxon>Eukaryota</taxon>
        <taxon>Viridiplantae</taxon>
        <taxon>Streptophyta</taxon>
        <taxon>Embryophyta</taxon>
        <taxon>Tracheophyta</taxon>
        <taxon>Spermatophyta</taxon>
        <taxon>Magnoliopsida</taxon>
        <taxon>eudicotyledons</taxon>
        <taxon>Gunneridae</taxon>
        <taxon>Pentapetalae</taxon>
        <taxon>rosids</taxon>
        <taxon>fabids</taxon>
        <taxon>Fabales</taxon>
        <taxon>Fabaceae</taxon>
        <taxon>Papilionoideae</taxon>
        <taxon>50 kb inversion clade</taxon>
        <taxon>NPAAA clade</taxon>
        <taxon>indigoferoid/millettioid clade</taxon>
        <taxon>Phaseoleae</taxon>
        <taxon>Clitoria</taxon>
    </lineage>
</organism>
<feature type="signal peptide" evidence="14">
    <location>
        <begin position="1"/>
        <end position="22"/>
    </location>
</feature>
<feature type="chain" id="PRO_5042814573" description="Protein kinase domain-containing protein" evidence="14">
    <location>
        <begin position="23"/>
        <end position="706"/>
    </location>
</feature>
<dbReference type="EMBL" id="JAYKXN010000004">
    <property type="protein sequence ID" value="KAK7293307.1"/>
    <property type="molecule type" value="Genomic_DNA"/>
</dbReference>